<gene>
    <name evidence="3" type="ORF">DI563_23235</name>
</gene>
<evidence type="ECO:0000256" key="1">
    <source>
        <dbReference type="ARBA" id="ARBA00006987"/>
    </source>
</evidence>
<evidence type="ECO:0000256" key="2">
    <source>
        <dbReference type="SAM" id="SignalP"/>
    </source>
</evidence>
<name>A0A2W5RTP7_VARPD</name>
<dbReference type="EMBL" id="QFPP01000411">
    <property type="protein sequence ID" value="PZQ66530.1"/>
    <property type="molecule type" value="Genomic_DNA"/>
</dbReference>
<dbReference type="AlphaFoldDB" id="A0A2W5RTP7"/>
<sequence>MPSAFRSLARVVGRALLVVAPLCAAFGAHAQGHAGPVRVLVGYPPGGPADTAARIVAEKLAVELGQPVVVDNKPGAGGQIAAQALKAAPADGSVLFMSNAHTVAMVPLTMKAAGFVPATDFRTIGTVATFELALAVHPKTGAANLQELGAWLGAHPGGAGIGVPAPASAPEFVAGKVSRVLRVDTVPVAYRGAAPMVSDLLGGQVAAGVSGISDFIQYQQAGKLRILAVSRATRLLPGVPSFSQAGVAGVDNTTEFLGLYAPAALPDAVVVRYNTALNRVLAQPEVIARLQGHVMTAAPSTPAEQAQHLAQVSKAFAGLVQESGFVPQ</sequence>
<dbReference type="Gene3D" id="3.40.190.150">
    <property type="entry name" value="Bordetella uptake gene, domain 1"/>
    <property type="match status" value="1"/>
</dbReference>
<dbReference type="PIRSF" id="PIRSF017082">
    <property type="entry name" value="YflP"/>
    <property type="match status" value="1"/>
</dbReference>
<feature type="signal peptide" evidence="2">
    <location>
        <begin position="1"/>
        <end position="30"/>
    </location>
</feature>
<dbReference type="InterPro" id="IPR005064">
    <property type="entry name" value="BUG"/>
</dbReference>
<dbReference type="Proteomes" id="UP000249135">
    <property type="component" value="Unassembled WGS sequence"/>
</dbReference>
<comment type="similarity">
    <text evidence="1">Belongs to the UPF0065 (bug) family.</text>
</comment>
<feature type="chain" id="PRO_5015839599" evidence="2">
    <location>
        <begin position="31"/>
        <end position="328"/>
    </location>
</feature>
<keyword evidence="2" id="KW-0732">Signal</keyword>
<organism evidence="3 4">
    <name type="scientific">Variovorax paradoxus</name>
    <dbReference type="NCBI Taxonomy" id="34073"/>
    <lineage>
        <taxon>Bacteria</taxon>
        <taxon>Pseudomonadati</taxon>
        <taxon>Pseudomonadota</taxon>
        <taxon>Betaproteobacteria</taxon>
        <taxon>Burkholderiales</taxon>
        <taxon>Comamonadaceae</taxon>
        <taxon>Variovorax</taxon>
    </lineage>
</organism>
<comment type="caution">
    <text evidence="3">The sequence shown here is derived from an EMBL/GenBank/DDBJ whole genome shotgun (WGS) entry which is preliminary data.</text>
</comment>
<evidence type="ECO:0000313" key="3">
    <source>
        <dbReference type="EMBL" id="PZQ66530.1"/>
    </source>
</evidence>
<reference evidence="3 4" key="1">
    <citation type="submission" date="2017-08" db="EMBL/GenBank/DDBJ databases">
        <title>Infants hospitalized years apart are colonized by the same room-sourced microbial strains.</title>
        <authorList>
            <person name="Brooks B."/>
            <person name="Olm M.R."/>
            <person name="Firek B.A."/>
            <person name="Baker R."/>
            <person name="Thomas B.C."/>
            <person name="Morowitz M.J."/>
            <person name="Banfield J.F."/>
        </authorList>
    </citation>
    <scope>NUCLEOTIDE SEQUENCE [LARGE SCALE GENOMIC DNA]</scope>
    <source>
        <strain evidence="3">S2_005_003_R2_41</strain>
    </source>
</reference>
<evidence type="ECO:0000313" key="4">
    <source>
        <dbReference type="Proteomes" id="UP000249135"/>
    </source>
</evidence>
<dbReference type="Pfam" id="PF03401">
    <property type="entry name" value="TctC"/>
    <property type="match status" value="1"/>
</dbReference>
<dbReference type="SUPFAM" id="SSF53850">
    <property type="entry name" value="Periplasmic binding protein-like II"/>
    <property type="match status" value="1"/>
</dbReference>
<dbReference type="Gene3D" id="3.40.190.10">
    <property type="entry name" value="Periplasmic binding protein-like II"/>
    <property type="match status" value="1"/>
</dbReference>
<dbReference type="PANTHER" id="PTHR42928">
    <property type="entry name" value="TRICARBOXYLATE-BINDING PROTEIN"/>
    <property type="match status" value="1"/>
</dbReference>
<proteinExistence type="inferred from homology"/>
<dbReference type="PANTHER" id="PTHR42928:SF5">
    <property type="entry name" value="BLR1237 PROTEIN"/>
    <property type="match status" value="1"/>
</dbReference>
<accession>A0A2W5RTP7</accession>
<protein>
    <submittedName>
        <fullName evidence="3">Twin-arginine translocation pathway signal</fullName>
    </submittedName>
</protein>
<dbReference type="InterPro" id="IPR042100">
    <property type="entry name" value="Bug_dom1"/>
</dbReference>